<evidence type="ECO:0000313" key="10">
    <source>
        <dbReference type="Proteomes" id="UP000092462"/>
    </source>
</evidence>
<name>A0A1B0CYE6_PHLPP</name>
<dbReference type="VEuPathDB" id="VectorBase:PPAI000020"/>
<dbReference type="GO" id="GO:0022857">
    <property type="term" value="F:transmembrane transporter activity"/>
    <property type="evidence" value="ECO:0007669"/>
    <property type="project" value="InterPro"/>
</dbReference>
<evidence type="ECO:0000256" key="1">
    <source>
        <dbReference type="ARBA" id="ARBA00004651"/>
    </source>
</evidence>
<keyword evidence="7" id="KW-0472">Membrane</keyword>
<evidence type="ECO:0000256" key="3">
    <source>
        <dbReference type="ARBA" id="ARBA00022475"/>
    </source>
</evidence>
<dbReference type="EMBL" id="AJVK01000092">
    <property type="status" value="NOT_ANNOTATED_CDS"/>
    <property type="molecule type" value="Genomic_DNA"/>
</dbReference>
<dbReference type="FunFam" id="1.20.1250.20:FF:000218">
    <property type="entry name" value="facilitated trehalose transporter Tret1"/>
    <property type="match status" value="2"/>
</dbReference>
<dbReference type="AlphaFoldDB" id="A0A1B0CYE6"/>
<dbReference type="PROSITE" id="PS00217">
    <property type="entry name" value="SUGAR_TRANSPORT_2"/>
    <property type="match status" value="1"/>
</dbReference>
<dbReference type="EnsemblMetazoa" id="PPAI000020-RA">
    <property type="protein sequence ID" value="PPAI000020-PA"/>
    <property type="gene ID" value="PPAI000020"/>
</dbReference>
<feature type="domain" description="Major facilitator superfamily (MFS) profile" evidence="8">
    <location>
        <begin position="396"/>
        <end position="833"/>
    </location>
</feature>
<dbReference type="Pfam" id="PF00083">
    <property type="entry name" value="Sugar_tr"/>
    <property type="match status" value="2"/>
</dbReference>
<evidence type="ECO:0000259" key="8">
    <source>
        <dbReference type="PROSITE" id="PS50850"/>
    </source>
</evidence>
<accession>A0A1B0CYE6</accession>
<protein>
    <recommendedName>
        <fullName evidence="8">Major facilitator superfamily (MFS) profile domain-containing protein</fullName>
    </recommendedName>
</protein>
<keyword evidence="3" id="KW-1003">Cell membrane</keyword>
<dbReference type="VEuPathDB" id="VectorBase:PPAPM1_008651"/>
<dbReference type="PANTHER" id="PTHR48021:SF33">
    <property type="entry name" value="AT22075P-RELATED"/>
    <property type="match status" value="1"/>
</dbReference>
<dbReference type="EMBL" id="AJVK01000091">
    <property type="status" value="NOT_ANNOTATED_CDS"/>
    <property type="molecule type" value="Genomic_DNA"/>
</dbReference>
<dbReference type="VEuPathDB" id="VectorBase:PPAPM1_002521"/>
<evidence type="ECO:0000256" key="4">
    <source>
        <dbReference type="ARBA" id="ARBA00022597"/>
    </source>
</evidence>
<dbReference type="InterPro" id="IPR005829">
    <property type="entry name" value="Sugar_transporter_CS"/>
</dbReference>
<keyword evidence="10" id="KW-1185">Reference proteome</keyword>
<evidence type="ECO:0000256" key="2">
    <source>
        <dbReference type="ARBA" id="ARBA00022448"/>
    </source>
</evidence>
<dbReference type="InterPro" id="IPR020846">
    <property type="entry name" value="MFS_dom"/>
</dbReference>
<feature type="domain" description="Major facilitator superfamily (MFS) profile" evidence="8">
    <location>
        <begin position="1"/>
        <end position="380"/>
    </location>
</feature>
<dbReference type="EMBL" id="AJVK01000093">
    <property type="status" value="NOT_ANNOTATED_CDS"/>
    <property type="molecule type" value="Genomic_DNA"/>
</dbReference>
<keyword evidence="2" id="KW-0813">Transport</keyword>
<evidence type="ECO:0000256" key="6">
    <source>
        <dbReference type="ARBA" id="ARBA00022989"/>
    </source>
</evidence>
<dbReference type="PROSITE" id="PS00216">
    <property type="entry name" value="SUGAR_TRANSPORT_1"/>
    <property type="match status" value="1"/>
</dbReference>
<dbReference type="SUPFAM" id="SSF103473">
    <property type="entry name" value="MFS general substrate transporter"/>
    <property type="match status" value="2"/>
</dbReference>
<dbReference type="Gene3D" id="1.20.1250.20">
    <property type="entry name" value="MFS general substrate transporter like domains"/>
    <property type="match status" value="2"/>
</dbReference>
<dbReference type="Proteomes" id="UP000092462">
    <property type="component" value="Unassembled WGS sequence"/>
</dbReference>
<keyword evidence="5" id="KW-0812">Transmembrane</keyword>
<keyword evidence="4" id="KW-0762">Sugar transport</keyword>
<keyword evidence="6" id="KW-1133">Transmembrane helix</keyword>
<dbReference type="GO" id="GO:0005886">
    <property type="term" value="C:plasma membrane"/>
    <property type="evidence" value="ECO:0007669"/>
    <property type="project" value="UniProtKB-SubCell"/>
</dbReference>
<evidence type="ECO:0000313" key="9">
    <source>
        <dbReference type="EnsemblMetazoa" id="PPAI000020-PA"/>
    </source>
</evidence>
<dbReference type="PANTHER" id="PTHR48021">
    <property type="match status" value="1"/>
</dbReference>
<sequence>MALGGMVGAVIFGWVSDRFGRKWPLVVGMIPQAIAFVLIATAQNTMFLYCSRFLSGISGGALFVLAPIYVSEISENSIRGVLGSILGIFYNIGVIIAYIICAYMSFYTVPYVVLAIIALFTLYIFFPESPQYLLLKHKDAEAEKSLEFFRGFSKNDQTKLEFESLKTSVNASSTKTNISLEDFKPATTRKAMLVTYILICGRNFSGVFPLMNYTVSIFEEANTGIDPHMSAIIVAVIQLAGTIVSTYFTDKSGRRILLISSLIGTGLCLSVIGIYFLLNHLEYDLSSVSWLPVVFLSGTVFLAAGVLNVPVYVMAELLPAKVRSIVATVYIATSWPTTFLVVQFYTPVAEALGVYSCMWIFAGWCFFEAIKAILFYSRSFSLALGVAMEWKIALSGRLLQFLGAFLVNFHTMVYAVVAIWPSSALPVLLSNSSPLPSGQISIGDASLISSILYFGGLVGTLSFGYIGKRLGQKLSILLATVPEIAAALCIIFAQNVYYLHISRFLSGIAGGAIQLIPAYVCEISEDCIRGILGSILGIVDCVGVLVGAIVGAYLPFYSAPYVLILLSGISLLSIFFPESPQFLLLHNKIPEAEKSLDFFRKQAPREKVTEEFNHLRESILDSQKNSPDIISIQDFKNPTTIKALVICFVIFTGRQASGIGLILNFNGLIFKETGMEMDPNLGTIIFASIQLVSFFTMSLYIDRFGRRIQLIGSLMGTFLSFIPIATYFFAKDSGLDVSAYSGWAPLVAFSGIAIFSMGLIHTPTIILTEIVPTKLRGTCVFIIYLVTRVQSILMMHFFLPLIDKFGLHTCMIAFATWTLCEAIFIFFYLPETKGRSVDDIVKTLVDKRKRKCNKTDC</sequence>
<organism evidence="9 10">
    <name type="scientific">Phlebotomus papatasi</name>
    <name type="common">Sandfly</name>
    <dbReference type="NCBI Taxonomy" id="29031"/>
    <lineage>
        <taxon>Eukaryota</taxon>
        <taxon>Metazoa</taxon>
        <taxon>Ecdysozoa</taxon>
        <taxon>Arthropoda</taxon>
        <taxon>Hexapoda</taxon>
        <taxon>Insecta</taxon>
        <taxon>Pterygota</taxon>
        <taxon>Neoptera</taxon>
        <taxon>Endopterygota</taxon>
        <taxon>Diptera</taxon>
        <taxon>Nematocera</taxon>
        <taxon>Psychodoidea</taxon>
        <taxon>Psychodidae</taxon>
        <taxon>Phlebotomus</taxon>
        <taxon>Phlebotomus</taxon>
    </lineage>
</organism>
<dbReference type="InterPro" id="IPR050549">
    <property type="entry name" value="MFS_Trehalose_Transporter"/>
</dbReference>
<evidence type="ECO:0000256" key="5">
    <source>
        <dbReference type="ARBA" id="ARBA00022692"/>
    </source>
</evidence>
<reference evidence="9" key="1">
    <citation type="submission" date="2022-08" db="UniProtKB">
        <authorList>
            <consortium name="EnsemblMetazoa"/>
        </authorList>
    </citation>
    <scope>IDENTIFICATION</scope>
    <source>
        <strain evidence="9">Israel</strain>
    </source>
</reference>
<proteinExistence type="predicted"/>
<comment type="subcellular location">
    <subcellularLocation>
        <location evidence="1">Cell membrane</location>
        <topology evidence="1">Multi-pass membrane protein</topology>
    </subcellularLocation>
</comment>
<evidence type="ECO:0000256" key="7">
    <source>
        <dbReference type="ARBA" id="ARBA00023136"/>
    </source>
</evidence>
<dbReference type="InterPro" id="IPR005828">
    <property type="entry name" value="MFS_sugar_transport-like"/>
</dbReference>
<dbReference type="PROSITE" id="PS50850">
    <property type="entry name" value="MFS"/>
    <property type="match status" value="2"/>
</dbReference>
<dbReference type="InterPro" id="IPR036259">
    <property type="entry name" value="MFS_trans_sf"/>
</dbReference>